<dbReference type="Proteomes" id="UP000054144">
    <property type="component" value="Unassembled WGS sequence"/>
</dbReference>
<accession>A0A0D7A5X9</accession>
<feature type="region of interest" description="Disordered" evidence="1">
    <location>
        <begin position="135"/>
        <end position="195"/>
    </location>
</feature>
<proteinExistence type="predicted"/>
<evidence type="ECO:0000313" key="3">
    <source>
        <dbReference type="Proteomes" id="UP000054144"/>
    </source>
</evidence>
<evidence type="ECO:0000313" key="2">
    <source>
        <dbReference type="EMBL" id="KIY46407.1"/>
    </source>
</evidence>
<dbReference type="EMBL" id="KN882033">
    <property type="protein sequence ID" value="KIY46407.1"/>
    <property type="molecule type" value="Genomic_DNA"/>
</dbReference>
<dbReference type="AlphaFoldDB" id="A0A0D7A5X9"/>
<organism evidence="2 3">
    <name type="scientific">Fistulina hepatica ATCC 64428</name>
    <dbReference type="NCBI Taxonomy" id="1128425"/>
    <lineage>
        <taxon>Eukaryota</taxon>
        <taxon>Fungi</taxon>
        <taxon>Dikarya</taxon>
        <taxon>Basidiomycota</taxon>
        <taxon>Agaricomycotina</taxon>
        <taxon>Agaricomycetes</taxon>
        <taxon>Agaricomycetidae</taxon>
        <taxon>Agaricales</taxon>
        <taxon>Fistulinaceae</taxon>
        <taxon>Fistulina</taxon>
    </lineage>
</organism>
<dbReference type="OrthoDB" id="3034033at2759"/>
<name>A0A0D7A5X9_9AGAR</name>
<reference evidence="2 3" key="1">
    <citation type="journal article" date="2015" name="Fungal Genet. Biol.">
        <title>Evolution of novel wood decay mechanisms in Agaricales revealed by the genome sequences of Fistulina hepatica and Cylindrobasidium torrendii.</title>
        <authorList>
            <person name="Floudas D."/>
            <person name="Held B.W."/>
            <person name="Riley R."/>
            <person name="Nagy L.G."/>
            <person name="Koehler G."/>
            <person name="Ransdell A.S."/>
            <person name="Younus H."/>
            <person name="Chow J."/>
            <person name="Chiniquy J."/>
            <person name="Lipzen A."/>
            <person name="Tritt A."/>
            <person name="Sun H."/>
            <person name="Haridas S."/>
            <person name="LaButti K."/>
            <person name="Ohm R.A."/>
            <person name="Kues U."/>
            <person name="Blanchette R.A."/>
            <person name="Grigoriev I.V."/>
            <person name="Minto R.E."/>
            <person name="Hibbett D.S."/>
        </authorList>
    </citation>
    <scope>NUCLEOTIDE SEQUENCE [LARGE SCALE GENOMIC DNA]</scope>
    <source>
        <strain evidence="2 3">ATCC 64428</strain>
    </source>
</reference>
<gene>
    <name evidence="2" type="ORF">FISHEDRAFT_75657</name>
</gene>
<sequence length="236" mass="25926">MSYRSTNMLYGELADMTRARLRLTHHACKRAERLKLAVNIPRALACPHSQVSVIPLPVIDTTPSPTELAAADDLYLAPQNGSGPTLRRRAARRYRSASCESSGSEYSLPSVVEMDIGPSSGVLEHHRIPQIVIDESSNSAHADRANPARPVPDVPVDMKMGAGDDPLIDDEPENDAPSSSSQSSGPLMPDYAPRMIIRRKRCSASDLYNKPDAVSDMPMKSVRKMLRLQTHPYARQ</sequence>
<protein>
    <submittedName>
        <fullName evidence="2">Uncharacterized protein</fullName>
    </submittedName>
</protein>
<evidence type="ECO:0000256" key="1">
    <source>
        <dbReference type="SAM" id="MobiDB-lite"/>
    </source>
</evidence>
<keyword evidence="3" id="KW-1185">Reference proteome</keyword>